<reference evidence="4 5" key="1">
    <citation type="submission" date="2015-03" db="EMBL/GenBank/DDBJ databases">
        <authorList>
            <person name="Morales-Cruz A."/>
            <person name="Amrine K.C."/>
            <person name="Cantu D."/>
        </authorList>
    </citation>
    <scope>NUCLEOTIDE SEQUENCE [LARGE SCALE GENOMIC DNA]</scope>
    <source>
        <strain evidence="4">DS831</strain>
    </source>
</reference>
<proteinExistence type="inferred from homology"/>
<protein>
    <submittedName>
        <fullName evidence="4">Putative alpha beta hydrolase fold protein</fullName>
    </submittedName>
</protein>
<dbReference type="Proteomes" id="UP000034182">
    <property type="component" value="Unassembled WGS sequence"/>
</dbReference>
<dbReference type="EMBL" id="LAQI01000030">
    <property type="protein sequence ID" value="KKY26807.1"/>
    <property type="molecule type" value="Genomic_DNA"/>
</dbReference>
<evidence type="ECO:0000313" key="4">
    <source>
        <dbReference type="EMBL" id="KKY26807.1"/>
    </source>
</evidence>
<evidence type="ECO:0000313" key="5">
    <source>
        <dbReference type="Proteomes" id="UP000034182"/>
    </source>
</evidence>
<dbReference type="Gene3D" id="3.40.50.1820">
    <property type="entry name" value="alpha/beta hydrolase"/>
    <property type="match status" value="1"/>
</dbReference>
<dbReference type="SUPFAM" id="SSF53474">
    <property type="entry name" value="alpha/beta-Hydrolases"/>
    <property type="match status" value="1"/>
</dbReference>
<evidence type="ECO:0000256" key="1">
    <source>
        <dbReference type="ARBA" id="ARBA00022801"/>
    </source>
</evidence>
<gene>
    <name evidence="4" type="ORF">UCDDS831_g01086</name>
</gene>
<evidence type="ECO:0000256" key="2">
    <source>
        <dbReference type="ARBA" id="ARBA00038334"/>
    </source>
</evidence>
<dbReference type="InterPro" id="IPR029058">
    <property type="entry name" value="AB_hydrolase_fold"/>
</dbReference>
<reference evidence="4 5" key="2">
    <citation type="submission" date="2015-05" db="EMBL/GenBank/DDBJ databases">
        <title>Distinctive expansion of gene families associated with plant cell wall degradation and secondary metabolism in the genomes of grapevine trunk pathogens.</title>
        <authorList>
            <person name="Lawrence D.P."/>
            <person name="Travadon R."/>
            <person name="Rolshausen P.E."/>
            <person name="Baumgartner K."/>
        </authorList>
    </citation>
    <scope>NUCLEOTIDE SEQUENCE [LARGE SCALE GENOMIC DNA]</scope>
    <source>
        <strain evidence="4">DS831</strain>
    </source>
</reference>
<comment type="similarity">
    <text evidence="2">Belongs to the AB hydrolase superfamily. Epoxide hydrolase family.</text>
</comment>
<sequence length="305" mass="34202">MTSDTLFPGFTPFEIATDAVNNIKIYGIKGGEGPPLLLIHGFPQTHAIWHLVAPQLTSSYTVVAIDIRGYGASSKPPPTADHALYSKTHMARDCIAVMQHLNFSHFFVCAHDRGARVAHQLAVNHPDAVSKMILLDICPTIAMYEQTDAGFATAYWHWFFLIQQHPAPEKFMTATRAREWLAMFTVGAKNPEGKGMAFFKPEAFEEYVRAAEREGSVTAYCEDYRAAATVDCEEQRRDRETGRKIKCDMRVLWGKKGVIERFFKALEEWGKVCEGEVSGGAVESGHYIPEEAPEEVVRNIKEFLV</sequence>
<dbReference type="PRINTS" id="PR00412">
    <property type="entry name" value="EPOXHYDRLASE"/>
</dbReference>
<dbReference type="PRINTS" id="PR00111">
    <property type="entry name" value="ABHYDROLASE"/>
</dbReference>
<dbReference type="InterPro" id="IPR000073">
    <property type="entry name" value="AB_hydrolase_1"/>
</dbReference>
<dbReference type="GO" id="GO:0016787">
    <property type="term" value="F:hydrolase activity"/>
    <property type="evidence" value="ECO:0007669"/>
    <property type="project" value="UniProtKB-KW"/>
</dbReference>
<evidence type="ECO:0000259" key="3">
    <source>
        <dbReference type="Pfam" id="PF00561"/>
    </source>
</evidence>
<keyword evidence="1 4" id="KW-0378">Hydrolase</keyword>
<name>A0A0G2EVV1_9PEZI</name>
<accession>A0A0G2EVV1</accession>
<dbReference type="Pfam" id="PF00561">
    <property type="entry name" value="Abhydrolase_1"/>
    <property type="match status" value="1"/>
</dbReference>
<comment type="caution">
    <text evidence="4">The sequence shown here is derived from an EMBL/GenBank/DDBJ whole genome shotgun (WGS) entry which is preliminary data.</text>
</comment>
<feature type="domain" description="AB hydrolase-1" evidence="3">
    <location>
        <begin position="34"/>
        <end position="160"/>
    </location>
</feature>
<organism evidence="4 5">
    <name type="scientific">Diplodia seriata</name>
    <dbReference type="NCBI Taxonomy" id="420778"/>
    <lineage>
        <taxon>Eukaryota</taxon>
        <taxon>Fungi</taxon>
        <taxon>Dikarya</taxon>
        <taxon>Ascomycota</taxon>
        <taxon>Pezizomycotina</taxon>
        <taxon>Dothideomycetes</taxon>
        <taxon>Dothideomycetes incertae sedis</taxon>
        <taxon>Botryosphaeriales</taxon>
        <taxon>Botryosphaeriaceae</taxon>
        <taxon>Diplodia</taxon>
    </lineage>
</organism>
<dbReference type="PANTHER" id="PTHR43329">
    <property type="entry name" value="EPOXIDE HYDROLASE"/>
    <property type="match status" value="1"/>
</dbReference>
<dbReference type="InterPro" id="IPR000639">
    <property type="entry name" value="Epox_hydrolase-like"/>
</dbReference>
<dbReference type="AlphaFoldDB" id="A0A0G2EVV1"/>